<protein>
    <submittedName>
        <fullName evidence="2">Polyisoprenoid-binding protein YceI</fullName>
    </submittedName>
</protein>
<dbReference type="PANTHER" id="PTHR34406">
    <property type="entry name" value="PROTEIN YCEI"/>
    <property type="match status" value="1"/>
</dbReference>
<sequence length="173" mass="19519">MNPKNRINSNQSEVLIEGKNSVLAYIGGKNNQFSGYVVLDNDTIEDASLEFSLDMYHNHNQKDSVPFISKITSLFDENEAPIIQFKSTSFQRVNKNINFLKGDLTIKNVTKTLELDAAFLGINNYDGHQKGAFEVSTKISKNDFDNWYNSNFQQAGISIGRDIKLVANLEFLV</sequence>
<dbReference type="AlphaFoldDB" id="A0A1I4V4J8"/>
<dbReference type="Proteomes" id="UP000182961">
    <property type="component" value="Unassembled WGS sequence"/>
</dbReference>
<accession>A0A1I4V4J8</accession>
<dbReference type="Gene3D" id="2.40.128.110">
    <property type="entry name" value="Lipid/polyisoprenoid-binding, YceI-like"/>
    <property type="match status" value="1"/>
</dbReference>
<dbReference type="SMART" id="SM00867">
    <property type="entry name" value="YceI"/>
    <property type="match status" value="1"/>
</dbReference>
<name>A0A1I4V4J8_9FLAO</name>
<gene>
    <name evidence="2" type="ORF">SAMN05444143_104117</name>
</gene>
<dbReference type="EMBL" id="FOUT01000004">
    <property type="protein sequence ID" value="SFM95910.1"/>
    <property type="molecule type" value="Genomic_DNA"/>
</dbReference>
<dbReference type="PANTHER" id="PTHR34406:SF1">
    <property type="entry name" value="PROTEIN YCEI"/>
    <property type="match status" value="1"/>
</dbReference>
<evidence type="ECO:0000313" key="3">
    <source>
        <dbReference type="Proteomes" id="UP000182961"/>
    </source>
</evidence>
<dbReference type="InterPro" id="IPR007372">
    <property type="entry name" value="Lipid/polyisoprenoid-bd_YceI"/>
</dbReference>
<reference evidence="3" key="1">
    <citation type="submission" date="2016-10" db="EMBL/GenBank/DDBJ databases">
        <authorList>
            <person name="Varghese N."/>
            <person name="Submissions S."/>
        </authorList>
    </citation>
    <scope>NUCLEOTIDE SEQUENCE [LARGE SCALE GENOMIC DNA]</scope>
    <source>
        <strain evidence="3">DSM 4002</strain>
    </source>
</reference>
<dbReference type="eggNOG" id="COG2353">
    <property type="taxonomic scope" value="Bacteria"/>
</dbReference>
<evidence type="ECO:0000313" key="2">
    <source>
        <dbReference type="EMBL" id="SFM95910.1"/>
    </source>
</evidence>
<feature type="domain" description="Lipid/polyisoprenoid-binding YceI-like" evidence="1">
    <location>
        <begin position="4"/>
        <end position="172"/>
    </location>
</feature>
<dbReference type="RefSeq" id="WP_024979898.1">
    <property type="nucleotide sequence ID" value="NZ_CBCRUM010000003.1"/>
</dbReference>
<dbReference type="InterPro" id="IPR036761">
    <property type="entry name" value="TTHA0802/YceI-like_sf"/>
</dbReference>
<organism evidence="2 3">
    <name type="scientific">Flavobacterium succinicans</name>
    <dbReference type="NCBI Taxonomy" id="29536"/>
    <lineage>
        <taxon>Bacteria</taxon>
        <taxon>Pseudomonadati</taxon>
        <taxon>Bacteroidota</taxon>
        <taxon>Flavobacteriia</taxon>
        <taxon>Flavobacteriales</taxon>
        <taxon>Flavobacteriaceae</taxon>
        <taxon>Flavobacterium</taxon>
    </lineage>
</organism>
<keyword evidence="3" id="KW-1185">Reference proteome</keyword>
<evidence type="ECO:0000259" key="1">
    <source>
        <dbReference type="SMART" id="SM00867"/>
    </source>
</evidence>
<dbReference type="SUPFAM" id="SSF101874">
    <property type="entry name" value="YceI-like"/>
    <property type="match status" value="1"/>
</dbReference>
<dbReference type="Pfam" id="PF04264">
    <property type="entry name" value="YceI"/>
    <property type="match status" value="1"/>
</dbReference>
<proteinExistence type="predicted"/>